<dbReference type="InterPro" id="IPR010982">
    <property type="entry name" value="Lambda_DNA-bd_dom_sf"/>
</dbReference>
<accession>A0A928YRE7</accession>
<evidence type="ECO:0000259" key="1">
    <source>
        <dbReference type="PROSITE" id="PS50943"/>
    </source>
</evidence>
<dbReference type="GO" id="GO:0003677">
    <property type="term" value="F:DNA binding"/>
    <property type="evidence" value="ECO:0007669"/>
    <property type="project" value="InterPro"/>
</dbReference>
<dbReference type="SUPFAM" id="SSF47413">
    <property type="entry name" value="lambda repressor-like DNA-binding domains"/>
    <property type="match status" value="1"/>
</dbReference>
<dbReference type="RefSeq" id="WP_196937072.1">
    <property type="nucleotide sequence ID" value="NZ_MU158698.1"/>
</dbReference>
<dbReference type="InterPro" id="IPR001387">
    <property type="entry name" value="Cro/C1-type_HTH"/>
</dbReference>
<dbReference type="SMART" id="SM00530">
    <property type="entry name" value="HTH_XRE"/>
    <property type="match status" value="1"/>
</dbReference>
<dbReference type="Gene3D" id="1.10.260.40">
    <property type="entry name" value="lambda repressor-like DNA-binding domains"/>
    <property type="match status" value="1"/>
</dbReference>
<dbReference type="EMBL" id="PRDK01000009">
    <property type="protein sequence ID" value="MBE8715226.1"/>
    <property type="molecule type" value="Genomic_DNA"/>
</dbReference>
<dbReference type="AlphaFoldDB" id="A0A928YRE7"/>
<feature type="domain" description="HTH cro/C1-type" evidence="1">
    <location>
        <begin position="18"/>
        <end position="73"/>
    </location>
</feature>
<dbReference type="CDD" id="cd00093">
    <property type="entry name" value="HTH_XRE"/>
    <property type="match status" value="1"/>
</dbReference>
<evidence type="ECO:0000313" key="3">
    <source>
        <dbReference type="Proteomes" id="UP000616201"/>
    </source>
</evidence>
<sequence>MNTIFKEKNDNMHIGHNIKRIREIQGIKQEAFGQLCRNKYSQQRISDFENMVALDEPLLDELATALGVTPEFVKSFKEENVIYNIQNNSNTFNDNAIDQSHSQHTQPTFNSDGSDKLLALLEKFMEDDRAKTQSISDLSKAVLDLSNEVKKLKEGK</sequence>
<dbReference type="PROSITE" id="PS50943">
    <property type="entry name" value="HTH_CROC1"/>
    <property type="match status" value="1"/>
</dbReference>
<name>A0A928YRE7_9SPHI</name>
<protein>
    <submittedName>
        <fullName evidence="2">Transcriptional regulator</fullName>
    </submittedName>
</protein>
<dbReference type="Pfam" id="PF01381">
    <property type="entry name" value="HTH_3"/>
    <property type="match status" value="1"/>
</dbReference>
<gene>
    <name evidence="2" type="ORF">C4F49_16200</name>
</gene>
<proteinExistence type="predicted"/>
<evidence type="ECO:0000313" key="2">
    <source>
        <dbReference type="EMBL" id="MBE8715226.1"/>
    </source>
</evidence>
<dbReference type="Proteomes" id="UP000616201">
    <property type="component" value="Unassembled WGS sequence"/>
</dbReference>
<reference evidence="2" key="1">
    <citation type="submission" date="2018-02" db="EMBL/GenBank/DDBJ databases">
        <authorList>
            <person name="Vasarhelyi B.M."/>
            <person name="Deshmukh S."/>
            <person name="Balint B."/>
            <person name="Kukolya J."/>
        </authorList>
    </citation>
    <scope>NUCLEOTIDE SEQUENCE</scope>
    <source>
        <strain evidence="2">KB22</strain>
    </source>
</reference>
<keyword evidence="3" id="KW-1185">Reference proteome</keyword>
<organism evidence="2 3">
    <name type="scientific">Sphingobacterium hungaricum</name>
    <dbReference type="NCBI Taxonomy" id="2082723"/>
    <lineage>
        <taxon>Bacteria</taxon>
        <taxon>Pseudomonadati</taxon>
        <taxon>Bacteroidota</taxon>
        <taxon>Sphingobacteriia</taxon>
        <taxon>Sphingobacteriales</taxon>
        <taxon>Sphingobacteriaceae</taxon>
        <taxon>Sphingobacterium</taxon>
    </lineage>
</organism>
<comment type="caution">
    <text evidence="2">The sequence shown here is derived from an EMBL/GenBank/DDBJ whole genome shotgun (WGS) entry which is preliminary data.</text>
</comment>